<evidence type="ECO:0000313" key="2">
    <source>
        <dbReference type="Proteomes" id="UP001428290"/>
    </source>
</evidence>
<gene>
    <name evidence="1" type="ORF">Hgul01_04019</name>
</gene>
<proteinExistence type="predicted"/>
<dbReference type="Proteomes" id="UP001428290">
    <property type="component" value="Unassembled WGS sequence"/>
</dbReference>
<organism evidence="1 2">
    <name type="scientific">Herpetosiphon gulosus</name>
    <dbReference type="NCBI Taxonomy" id="1973496"/>
    <lineage>
        <taxon>Bacteria</taxon>
        <taxon>Bacillati</taxon>
        <taxon>Chloroflexota</taxon>
        <taxon>Chloroflexia</taxon>
        <taxon>Herpetosiphonales</taxon>
        <taxon>Herpetosiphonaceae</taxon>
        <taxon>Herpetosiphon</taxon>
    </lineage>
</organism>
<dbReference type="RefSeq" id="WP_345723799.1">
    <property type="nucleotide sequence ID" value="NZ_BAABRU010000016.1"/>
</dbReference>
<name>A0ABP9X714_9CHLR</name>
<evidence type="ECO:0000313" key="1">
    <source>
        <dbReference type="EMBL" id="GAA5530201.1"/>
    </source>
</evidence>
<dbReference type="EMBL" id="BAABRU010000016">
    <property type="protein sequence ID" value="GAA5530201.1"/>
    <property type="molecule type" value="Genomic_DNA"/>
</dbReference>
<protein>
    <submittedName>
        <fullName evidence="1">Uncharacterized protein</fullName>
    </submittedName>
</protein>
<sequence>MNQISTSFYQTRYARAPHWMLMIDGLPIDQIMAQHCQNPKLDGFFPTILRGWNEDPAAEQLVWDRILQIPGNQTWVSILMCPAV</sequence>
<comment type="caution">
    <text evidence="1">The sequence shown here is derived from an EMBL/GenBank/DDBJ whole genome shotgun (WGS) entry which is preliminary data.</text>
</comment>
<reference evidence="1 2" key="1">
    <citation type="submission" date="2024-02" db="EMBL/GenBank/DDBJ databases">
        <title>Herpetosiphon gulosus NBRC 112829.</title>
        <authorList>
            <person name="Ichikawa N."/>
            <person name="Katano-Makiyama Y."/>
            <person name="Hidaka K."/>
        </authorList>
    </citation>
    <scope>NUCLEOTIDE SEQUENCE [LARGE SCALE GENOMIC DNA]</scope>
    <source>
        <strain evidence="1 2">NBRC 112829</strain>
    </source>
</reference>
<keyword evidence="2" id="KW-1185">Reference proteome</keyword>
<accession>A0ABP9X714</accession>